<dbReference type="PANTHER" id="PTHR47566">
    <property type="match status" value="1"/>
</dbReference>
<feature type="region of interest" description="Disordered" evidence="3">
    <location>
        <begin position="920"/>
        <end position="965"/>
    </location>
</feature>
<dbReference type="Pfam" id="PF13855">
    <property type="entry name" value="LRR_8"/>
    <property type="match status" value="1"/>
</dbReference>
<feature type="compositionally biased region" description="Acidic residues" evidence="3">
    <location>
        <begin position="229"/>
        <end position="239"/>
    </location>
</feature>
<proteinExistence type="predicted"/>
<reference evidence="4 5" key="2">
    <citation type="journal article" date="2021" name="Curr. Genet.">
        <title>Genetic response to nitrogen starvation in the aggressive Eucalyptus foliar pathogen Teratosphaeria destructans.</title>
        <authorList>
            <person name="Havenga M."/>
            <person name="Wingfield B.D."/>
            <person name="Wingfield M.J."/>
            <person name="Dreyer L.L."/>
            <person name="Roets F."/>
            <person name="Aylward J."/>
        </authorList>
    </citation>
    <scope>NUCLEOTIDE SEQUENCE [LARGE SCALE GENOMIC DNA]</scope>
    <source>
        <strain evidence="4">CMW44962</strain>
    </source>
</reference>
<evidence type="ECO:0000256" key="1">
    <source>
        <dbReference type="ARBA" id="ARBA00022614"/>
    </source>
</evidence>
<dbReference type="GO" id="GO:0031028">
    <property type="term" value="P:septation initiation signaling"/>
    <property type="evidence" value="ECO:0007669"/>
    <property type="project" value="TreeGrafter"/>
</dbReference>
<dbReference type="GO" id="GO:1902412">
    <property type="term" value="P:regulation of mitotic cytokinesis"/>
    <property type="evidence" value="ECO:0007669"/>
    <property type="project" value="TreeGrafter"/>
</dbReference>
<evidence type="ECO:0000256" key="2">
    <source>
        <dbReference type="ARBA" id="ARBA00022737"/>
    </source>
</evidence>
<dbReference type="InterPro" id="IPR001611">
    <property type="entry name" value="Leu-rich_rpt"/>
</dbReference>
<feature type="compositionally biased region" description="Polar residues" evidence="3">
    <location>
        <begin position="1038"/>
        <end position="1049"/>
    </location>
</feature>
<feature type="compositionally biased region" description="Polar residues" evidence="3">
    <location>
        <begin position="519"/>
        <end position="529"/>
    </location>
</feature>
<feature type="compositionally biased region" description="Acidic residues" evidence="3">
    <location>
        <begin position="415"/>
        <end position="426"/>
    </location>
</feature>
<feature type="compositionally biased region" description="Polar residues" evidence="3">
    <location>
        <begin position="56"/>
        <end position="72"/>
    </location>
</feature>
<keyword evidence="2" id="KW-0677">Repeat</keyword>
<protein>
    <submittedName>
        <fullName evidence="4">Leucine-rich repeat protein</fullName>
    </submittedName>
</protein>
<evidence type="ECO:0000256" key="3">
    <source>
        <dbReference type="SAM" id="MobiDB-lite"/>
    </source>
</evidence>
<keyword evidence="5" id="KW-1185">Reference proteome</keyword>
<feature type="region of interest" description="Disordered" evidence="3">
    <location>
        <begin position="172"/>
        <end position="296"/>
    </location>
</feature>
<dbReference type="SMART" id="SM00369">
    <property type="entry name" value="LRR_TYP"/>
    <property type="match status" value="6"/>
</dbReference>
<keyword evidence="1" id="KW-0433">Leucine-rich repeat</keyword>
<feature type="compositionally biased region" description="Basic and acidic residues" evidence="3">
    <location>
        <begin position="845"/>
        <end position="858"/>
    </location>
</feature>
<comment type="caution">
    <text evidence="4">The sequence shown here is derived from an EMBL/GenBank/DDBJ whole genome shotgun (WGS) entry which is preliminary data.</text>
</comment>
<feature type="compositionally biased region" description="Basic and acidic residues" evidence="3">
    <location>
        <begin position="254"/>
        <end position="282"/>
    </location>
</feature>
<feature type="compositionally biased region" description="Polar residues" evidence="3">
    <location>
        <begin position="24"/>
        <end position="36"/>
    </location>
</feature>
<feature type="region of interest" description="Disordered" evidence="3">
    <location>
        <begin position="816"/>
        <end position="871"/>
    </location>
</feature>
<feature type="compositionally biased region" description="Polar residues" evidence="3">
    <location>
        <begin position="369"/>
        <end position="379"/>
    </location>
</feature>
<reference evidence="4 5" key="1">
    <citation type="journal article" date="2018" name="IMA Fungus">
        <title>IMA Genome-F 10: Nine draft genome sequences of Claviceps purpurea s.lat., including C. arundinis, C. humidiphila, and C. cf. spartinae, pseudomolecules for the pitch canker pathogen Fusarium circinatum, draft genome of Davidsoniella eucalypti, Grosmannia galeiformis, Quambalaria eucalypti, and Teratosphaeria destructans.</title>
        <authorList>
            <person name="Wingfield B.D."/>
            <person name="Liu M."/>
            <person name="Nguyen H.D."/>
            <person name="Lane F.A."/>
            <person name="Morgan S.W."/>
            <person name="De Vos L."/>
            <person name="Wilken P.M."/>
            <person name="Duong T.A."/>
            <person name="Aylward J."/>
            <person name="Coetzee M.P."/>
            <person name="Dadej K."/>
            <person name="De Beer Z.W."/>
            <person name="Findlay W."/>
            <person name="Havenga M."/>
            <person name="Kolarik M."/>
            <person name="Menzies J.G."/>
            <person name="Naidoo K."/>
            <person name="Pochopski O."/>
            <person name="Shoukouhi P."/>
            <person name="Santana Q.C."/>
            <person name="Seifert K.A."/>
            <person name="Soal N."/>
            <person name="Steenkamp E.T."/>
            <person name="Tatham C.T."/>
            <person name="van der Nest M.A."/>
            <person name="Wingfield M.J."/>
        </authorList>
    </citation>
    <scope>NUCLEOTIDE SEQUENCE [LARGE SCALE GENOMIC DNA]</scope>
    <source>
        <strain evidence="4">CMW44962</strain>
    </source>
</reference>
<dbReference type="Proteomes" id="UP001138500">
    <property type="component" value="Unassembled WGS sequence"/>
</dbReference>
<organism evidence="4 5">
    <name type="scientific">Teratosphaeria destructans</name>
    <dbReference type="NCBI Taxonomy" id="418781"/>
    <lineage>
        <taxon>Eukaryota</taxon>
        <taxon>Fungi</taxon>
        <taxon>Dikarya</taxon>
        <taxon>Ascomycota</taxon>
        <taxon>Pezizomycotina</taxon>
        <taxon>Dothideomycetes</taxon>
        <taxon>Dothideomycetidae</taxon>
        <taxon>Mycosphaerellales</taxon>
        <taxon>Teratosphaeriaceae</taxon>
        <taxon>Teratosphaeria</taxon>
    </lineage>
</organism>
<dbReference type="PANTHER" id="PTHR47566:SF1">
    <property type="entry name" value="PROTEIN NUD1"/>
    <property type="match status" value="1"/>
</dbReference>
<dbReference type="OrthoDB" id="7451790at2759"/>
<dbReference type="GO" id="GO:0035591">
    <property type="term" value="F:signaling adaptor activity"/>
    <property type="evidence" value="ECO:0007669"/>
    <property type="project" value="TreeGrafter"/>
</dbReference>
<feature type="compositionally biased region" description="Basic and acidic residues" evidence="3">
    <location>
        <begin position="926"/>
        <end position="937"/>
    </location>
</feature>
<feature type="region of interest" description="Disordered" evidence="3">
    <location>
        <begin position="631"/>
        <end position="661"/>
    </location>
</feature>
<feature type="compositionally biased region" description="Low complexity" evidence="3">
    <location>
        <begin position="596"/>
        <end position="606"/>
    </location>
</feature>
<dbReference type="SUPFAM" id="SSF52058">
    <property type="entry name" value="L domain-like"/>
    <property type="match status" value="1"/>
</dbReference>
<dbReference type="Gene3D" id="3.80.10.10">
    <property type="entry name" value="Ribonuclease Inhibitor"/>
    <property type="match status" value="2"/>
</dbReference>
<dbReference type="InterPro" id="IPR052574">
    <property type="entry name" value="CDIRP"/>
</dbReference>
<sequence length="1836" mass="203084">MGSKVAPWLQGLEETETWDVPANTAASSTNHISSATHDAHSLHRSQGREPRRTRSGLPSSIGSQKNSSNGTTHIRRSPLAPLSSSNANTLRRRQKQQSHGDSTKLPRSASLSCSSGDHSSEYCGTVQQRSKSASPAKNAETLEWKRRLVHGRVGYGDQTELFAPSGLENIFARSKGPENEAPKHNSRMSWLPKSDAPMPSSPPSWPSSLMGSQQRGTTRQSSLPHVEEETSEQDFDYSADVDGSFRSNPFDLRNTPEIEEKSRSAAHEGHSAGPAEHYHEPVGNRTISGQTELQEDFSPVYISKHTSQDGRVNYAPLDSHAVQHFETMRVHLRHPSQEGSSQDEELLPIEPSTFTDGPESDPAPAHQDFSLSENLQTGTPPVGTIGQHIEIRRGGYSTQGSFRQRPLSPSPSKSEEEEAAEEDRNEDVEHSLSSAPTPPQHGQPATPLRPVTPNPPKTRSSGSPLKLFAAHDTFTSKRLLRRMSQLDPESFDGEGSKPASQRVPKTSADESQADDSRVSSKNSFGSGELNSYPFRAEITITGASDDEESASDRTPGSDVPVPGSKAPLRFRLDSSPEVRGSCQLKRKLSKQSAARSSKNSTLSTLSKVNAHLQPTVEDATDLDASHVQVEQVKSYDGGKRPPTSPFKNPTPKRRRTLHASELEDAVAEANVSYHEQLQQAINDRKRRDSRQGEKQNIAGPEVLATRKRLRPRNPTPGQQRQQEIENGLREAAEEFAAQEPEKLEAVMEHIENSIAGSDEVSTLQMQAEAMAAEVASFTFKVQKPSGEHGKRKPSVTTQDFLNEAMMVMQLIRAKARPRSNLSSVEESEAEGNSAHTDGSLLDTDDPLRISRPPSREGGHSGWRSAAQSQTDARVVSHLRKFQEVDDTEFIAESIASLGMDDDDSMNDNVVVVDEHSNIRITCPPADHGRDELSDESRPVTQDSQASTLHTHGTVETCSTRRSQNVGTLAPDDVGHLIAEEIGGMVFDKVQQRWVRVKSPAKDKSGLLEPPSNITSDDDPFREISDLAVDEQVELRRISSSGRSVKQTVQPPREEITEDVQPPTAAQSRAASNETVLPRPATRDSSHMQSRIHHMHSSSVPSVPSRYTAFGSSQQMEKVETRATSWSDEQLAKMSAVSRAKQQPLAYAAVQATLALRGERDALIEQPIEEATEATILSSPKCASEADESVESIQINPHIGFRDDTVLNDEESSIERICSPRVRDNTVQPRVMPPSSALRGRTPQMSLRRQTLMNKLTNEKHEHSELSLIAALPGERMMSVSLSVSRPVTKRGETHVAKLLSSPSKADPNGTFLLSDLPDFTVHEADDERPSERALAARLAHHAAAEVDDRYALAVRDLVKTLTNVQEDEPYWEDLKELNLNHQALESIYGLDDFCNRVQSMDVSNNALTQLHGAPFTLRRLVARSNRLSSVTHWGHMVNLQYLDISCNKLDSLRGLSHLIHLREIVADDNQIINLEGVLELDGLLKLRLRRNKLQMLDFDGSQMHRLIELDACENKIAAIKHLDRLPALETLRMDRNLFKGGIALHQGLSKLEMLSLRNCGLSHLYVGTLQRLRTLDVDDNSLADLTGIEKLNGLSCLSMRRQKLSKDARIALFDHPLDVSTLRLSGNAIPAIDLQRTFLSLQHLELASTGLQSLSQDFGLNMPNLRTLNLNFNSLKDIRPLLNIQKLEHLSIAGNRIDRLRKTVATLGKLTTLKCLDLRDNHVTQCFYAPSVTAQTSVVRHTTSEDPGDEDEHTRLIEQARHALPSGDPSGDLQHAAKLDEETKLRRRVYEMLLAHSCMNLERVDGLAFDKSKANLRDRVWDRLVELGIVRKSQSS</sequence>
<feature type="region of interest" description="Disordered" evidence="3">
    <location>
        <begin position="1038"/>
        <end position="1104"/>
    </location>
</feature>
<feature type="compositionally biased region" description="Polar residues" evidence="3">
    <location>
        <begin position="125"/>
        <end position="135"/>
    </location>
</feature>
<accession>A0A9W7T0T5</accession>
<dbReference type="EMBL" id="RIBY02000169">
    <property type="protein sequence ID" value="KAH9845020.1"/>
    <property type="molecule type" value="Genomic_DNA"/>
</dbReference>
<dbReference type="GO" id="GO:0061499">
    <property type="term" value="C:outer plaque of mitotic spindle pole body"/>
    <property type="evidence" value="ECO:0007669"/>
    <property type="project" value="TreeGrafter"/>
</dbReference>
<feature type="compositionally biased region" description="Basic and acidic residues" evidence="3">
    <location>
        <begin position="37"/>
        <end position="52"/>
    </location>
</feature>
<dbReference type="InterPro" id="IPR003591">
    <property type="entry name" value="Leu-rich_rpt_typical-subtyp"/>
</dbReference>
<feature type="compositionally biased region" description="Polar residues" evidence="3">
    <location>
        <begin position="938"/>
        <end position="965"/>
    </location>
</feature>
<dbReference type="PROSITE" id="PS51450">
    <property type="entry name" value="LRR"/>
    <property type="match status" value="3"/>
</dbReference>
<name>A0A9W7T0T5_9PEZI</name>
<feature type="region of interest" description="Disordered" evidence="3">
    <location>
        <begin position="674"/>
        <end position="724"/>
    </location>
</feature>
<feature type="region of interest" description="Disordered" evidence="3">
    <location>
        <begin position="999"/>
        <end position="1021"/>
    </location>
</feature>
<feature type="compositionally biased region" description="Polar residues" evidence="3">
    <location>
        <begin position="209"/>
        <end position="223"/>
    </location>
</feature>
<feature type="region of interest" description="Disordered" evidence="3">
    <location>
        <begin position="1"/>
        <end position="144"/>
    </location>
</feature>
<evidence type="ECO:0000313" key="4">
    <source>
        <dbReference type="EMBL" id="KAH9845020.1"/>
    </source>
</evidence>
<feature type="compositionally biased region" description="Basic and acidic residues" evidence="3">
    <location>
        <begin position="682"/>
        <end position="693"/>
    </location>
</feature>
<evidence type="ECO:0000313" key="5">
    <source>
        <dbReference type="Proteomes" id="UP001138500"/>
    </source>
</evidence>
<feature type="compositionally biased region" description="Polar residues" evidence="3">
    <location>
        <begin position="1063"/>
        <end position="1074"/>
    </location>
</feature>
<feature type="region of interest" description="Disordered" evidence="3">
    <location>
        <begin position="333"/>
        <end position="606"/>
    </location>
</feature>
<dbReference type="InterPro" id="IPR032675">
    <property type="entry name" value="LRR_dom_sf"/>
</dbReference>
<gene>
    <name evidence="4" type="ORF">Tdes44962_MAKER06942</name>
</gene>